<dbReference type="RefSeq" id="XP_067804191.1">
    <property type="nucleotide sequence ID" value="XM_067945400.1"/>
</dbReference>
<protein>
    <submittedName>
        <fullName evidence="1">Uncharacterized protein</fullName>
    </submittedName>
</protein>
<evidence type="ECO:0000313" key="1">
    <source>
        <dbReference type="EMBL" id="KAK2197349.1"/>
    </source>
</evidence>
<dbReference type="EMBL" id="JALLKP010000001">
    <property type="protein sequence ID" value="KAK2197349.1"/>
    <property type="molecule type" value="Genomic_DNA"/>
</dbReference>
<accession>A0AAD9UPY0</accession>
<organism evidence="1 2">
    <name type="scientific">Babesia duncani</name>
    <dbReference type="NCBI Taxonomy" id="323732"/>
    <lineage>
        <taxon>Eukaryota</taxon>
        <taxon>Sar</taxon>
        <taxon>Alveolata</taxon>
        <taxon>Apicomplexa</taxon>
        <taxon>Aconoidasida</taxon>
        <taxon>Piroplasmida</taxon>
        <taxon>Babesiidae</taxon>
        <taxon>Babesia</taxon>
    </lineage>
</organism>
<dbReference type="AlphaFoldDB" id="A0AAD9UPY0"/>
<sequence>MSGSHQGDFYFKYIFSGSSQNFEVFQIDKIKFDNQDFTLESNKTFMSIDPSSIIVYSCQIGSNNFHPWLLQIYGTAKGNSDSSDQSEEDYLNYFFKRDGNNVFKIHEFTESLTAMDTFACIMQGNM</sequence>
<dbReference type="GeneID" id="94334646"/>
<proteinExistence type="predicted"/>
<evidence type="ECO:0000313" key="2">
    <source>
        <dbReference type="Proteomes" id="UP001214638"/>
    </source>
</evidence>
<comment type="caution">
    <text evidence="1">The sequence shown here is derived from an EMBL/GenBank/DDBJ whole genome shotgun (WGS) entry which is preliminary data.</text>
</comment>
<name>A0AAD9UPY0_9APIC</name>
<dbReference type="Proteomes" id="UP001214638">
    <property type="component" value="Unassembled WGS sequence"/>
</dbReference>
<keyword evidence="2" id="KW-1185">Reference proteome</keyword>
<reference evidence="1" key="1">
    <citation type="journal article" date="2023" name="Nat. Microbiol.">
        <title>Babesia duncani multi-omics identifies virulence factors and drug targets.</title>
        <authorList>
            <person name="Singh P."/>
            <person name="Lonardi S."/>
            <person name="Liang Q."/>
            <person name="Vydyam P."/>
            <person name="Khabirova E."/>
            <person name="Fang T."/>
            <person name="Gihaz S."/>
            <person name="Thekkiniath J."/>
            <person name="Munshi M."/>
            <person name="Abel S."/>
            <person name="Ciampossin L."/>
            <person name="Batugedara G."/>
            <person name="Gupta M."/>
            <person name="Lu X.M."/>
            <person name="Lenz T."/>
            <person name="Chakravarty S."/>
            <person name="Cornillot E."/>
            <person name="Hu Y."/>
            <person name="Ma W."/>
            <person name="Gonzalez L.M."/>
            <person name="Sanchez S."/>
            <person name="Estrada K."/>
            <person name="Sanchez-Flores A."/>
            <person name="Montero E."/>
            <person name="Harb O.S."/>
            <person name="Le Roch K.G."/>
            <person name="Mamoun C.B."/>
        </authorList>
    </citation>
    <scope>NUCLEOTIDE SEQUENCE</scope>
    <source>
        <strain evidence="1">WA1</strain>
    </source>
</reference>
<dbReference type="KEGG" id="bdw:94334646"/>
<gene>
    <name evidence="1" type="ORF">BdWA1_000348</name>
</gene>